<keyword evidence="6" id="KW-1185">Reference proteome</keyword>
<comment type="caution">
    <text evidence="5">The sequence shown here is derived from an EMBL/GenBank/DDBJ whole genome shotgun (WGS) entry which is preliminary data.</text>
</comment>
<evidence type="ECO:0000256" key="3">
    <source>
        <dbReference type="SAM" id="Phobius"/>
    </source>
</evidence>
<dbReference type="Pfam" id="PF13682">
    <property type="entry name" value="CZB"/>
    <property type="match status" value="1"/>
</dbReference>
<keyword evidence="1 2" id="KW-0807">Transducer</keyword>
<evidence type="ECO:0000313" key="6">
    <source>
        <dbReference type="Proteomes" id="UP000601171"/>
    </source>
</evidence>
<organism evidence="5 6">
    <name type="scientific">Paratissierella segnis</name>
    <dbReference type="NCBI Taxonomy" id="2763679"/>
    <lineage>
        <taxon>Bacteria</taxon>
        <taxon>Bacillati</taxon>
        <taxon>Bacillota</taxon>
        <taxon>Tissierellia</taxon>
        <taxon>Tissierellales</taxon>
        <taxon>Tissierellaceae</taxon>
        <taxon>Paratissierella</taxon>
    </lineage>
</organism>
<dbReference type="Gene3D" id="1.10.287.950">
    <property type="entry name" value="Methyl-accepting chemotaxis protein"/>
    <property type="match status" value="1"/>
</dbReference>
<feature type="transmembrane region" description="Helical" evidence="3">
    <location>
        <begin position="12"/>
        <end position="30"/>
    </location>
</feature>
<evidence type="ECO:0000256" key="2">
    <source>
        <dbReference type="PROSITE-ProRule" id="PRU00284"/>
    </source>
</evidence>
<dbReference type="PROSITE" id="PS50111">
    <property type="entry name" value="CHEMOTAXIS_TRANSDUC_2"/>
    <property type="match status" value="1"/>
</dbReference>
<feature type="transmembrane region" description="Helical" evidence="3">
    <location>
        <begin position="183"/>
        <end position="202"/>
    </location>
</feature>
<dbReference type="InterPro" id="IPR004089">
    <property type="entry name" value="MCPsignal_dom"/>
</dbReference>
<evidence type="ECO:0000256" key="1">
    <source>
        <dbReference type="ARBA" id="ARBA00023224"/>
    </source>
</evidence>
<dbReference type="Pfam" id="PF00015">
    <property type="entry name" value="MCPsignal"/>
    <property type="match status" value="1"/>
</dbReference>
<keyword evidence="3" id="KW-0812">Transmembrane</keyword>
<dbReference type="SMART" id="SM00283">
    <property type="entry name" value="MA"/>
    <property type="match status" value="1"/>
</dbReference>
<dbReference type="PANTHER" id="PTHR32089">
    <property type="entry name" value="METHYL-ACCEPTING CHEMOTAXIS PROTEIN MCPB"/>
    <property type="match status" value="1"/>
</dbReference>
<sequence>MNNMTLKKRTYLIFILVIIVLIAGSVMTFINARKQLEWSLNVRELNNMNQVFMDAKESHLVWKNNLLESILRDEDFTGELDSDNCAFGKKYRDIMNSRNYNALPEDVKSLLVEIDEYHRDLHKSAENINDLSTLDRIDSYYENIEPRLDKVLNLSNAISNKLGSNTNMFVQESVASSKRQTTAIISINIIIIIIFMIVFIAMDKLVIEPVKNLTELALDLSDFNLIHNDKYIKIANSSTELGHMAKAMYKLQGNLQEIVKKIKAISHDIEDDSIDLASSMEETSASIEQIAISIDEVAKGSSDQAKSAEQGFQELLALDNKINLMDENTDLINKDIEKIVNVNEAGIKSIGLLETQVKNNNIIIENMNSQVNILDDKSIEIGKIIDTIRSIAEQTNLLALNASIEAARAGEHGRGFEVVANEIRKLANQVSENTNIIEASIKDIQNEISNTKSNVASSKNSMEETAKKSMETKESFENINLSVNSVIKQIRTLIDSIRDTAMSKEIVIKTIEDMSSVTEESAAATEQIAASIQDQSATIDEIAKLSTKLEGISTTLNTVVDNFKL</sequence>
<dbReference type="InterPro" id="IPR025991">
    <property type="entry name" value="Chemoreceptor_zinc-bind_dom"/>
</dbReference>
<gene>
    <name evidence="5" type="ORF">H8707_04235</name>
</gene>
<proteinExistence type="predicted"/>
<dbReference type="GO" id="GO:0007165">
    <property type="term" value="P:signal transduction"/>
    <property type="evidence" value="ECO:0007669"/>
    <property type="project" value="UniProtKB-KW"/>
</dbReference>
<keyword evidence="3" id="KW-1133">Transmembrane helix</keyword>
<feature type="domain" description="Methyl-accepting transducer" evidence="4">
    <location>
        <begin position="279"/>
        <end position="536"/>
    </location>
</feature>
<name>A0A926ETZ2_9FIRM</name>
<dbReference type="AlphaFoldDB" id="A0A926ETZ2"/>
<protein>
    <submittedName>
        <fullName evidence="5">CZB domain-containing protein</fullName>
    </submittedName>
</protein>
<dbReference type="Proteomes" id="UP000601171">
    <property type="component" value="Unassembled WGS sequence"/>
</dbReference>
<dbReference type="EMBL" id="JACRTG010000011">
    <property type="protein sequence ID" value="MBC8587447.1"/>
    <property type="molecule type" value="Genomic_DNA"/>
</dbReference>
<dbReference type="Gene3D" id="1.20.120.30">
    <property type="entry name" value="Aspartate receptor, ligand-binding domain"/>
    <property type="match status" value="1"/>
</dbReference>
<evidence type="ECO:0000259" key="4">
    <source>
        <dbReference type="PROSITE" id="PS50111"/>
    </source>
</evidence>
<dbReference type="GO" id="GO:0016020">
    <property type="term" value="C:membrane"/>
    <property type="evidence" value="ECO:0007669"/>
    <property type="project" value="InterPro"/>
</dbReference>
<reference evidence="5" key="1">
    <citation type="submission" date="2020-08" db="EMBL/GenBank/DDBJ databases">
        <title>Genome public.</title>
        <authorList>
            <person name="Liu C."/>
            <person name="Sun Q."/>
        </authorList>
    </citation>
    <scope>NUCLEOTIDE SEQUENCE</scope>
    <source>
        <strain evidence="5">BX21</strain>
    </source>
</reference>
<dbReference type="PANTHER" id="PTHR32089:SF112">
    <property type="entry name" value="LYSOZYME-LIKE PROTEIN-RELATED"/>
    <property type="match status" value="1"/>
</dbReference>
<accession>A0A926ETZ2</accession>
<evidence type="ECO:0000313" key="5">
    <source>
        <dbReference type="EMBL" id="MBC8587447.1"/>
    </source>
</evidence>
<dbReference type="SUPFAM" id="SSF58104">
    <property type="entry name" value="Methyl-accepting chemotaxis protein (MCP) signaling domain"/>
    <property type="match status" value="1"/>
</dbReference>
<keyword evidence="3" id="KW-0472">Membrane</keyword>